<dbReference type="Proteomes" id="UP000095023">
    <property type="component" value="Unassembled WGS sequence"/>
</dbReference>
<proteinExistence type="predicted"/>
<gene>
    <name evidence="7" type="ORF">CANCADRAFT_56378</name>
</gene>
<evidence type="ECO:0000256" key="1">
    <source>
        <dbReference type="ARBA" id="ARBA00022723"/>
    </source>
</evidence>
<dbReference type="OrthoDB" id="6105938at2759"/>
<feature type="compositionally biased region" description="Polar residues" evidence="5">
    <location>
        <begin position="217"/>
        <end position="233"/>
    </location>
</feature>
<name>A0A1E4TM25_9ASCO</name>
<dbReference type="GO" id="GO:0006513">
    <property type="term" value="P:protein monoubiquitination"/>
    <property type="evidence" value="ECO:0007669"/>
    <property type="project" value="InterPro"/>
</dbReference>
<dbReference type="InterPro" id="IPR017907">
    <property type="entry name" value="Znf_RING_CS"/>
</dbReference>
<keyword evidence="8" id="KW-1185">Reference proteome</keyword>
<dbReference type="AlphaFoldDB" id="A0A1E4TM25"/>
<feature type="compositionally biased region" description="Polar residues" evidence="5">
    <location>
        <begin position="377"/>
        <end position="387"/>
    </location>
</feature>
<dbReference type="PROSITE" id="PS50089">
    <property type="entry name" value="ZF_RING_2"/>
    <property type="match status" value="1"/>
</dbReference>
<evidence type="ECO:0000313" key="8">
    <source>
        <dbReference type="Proteomes" id="UP000095023"/>
    </source>
</evidence>
<dbReference type="InterPro" id="IPR013083">
    <property type="entry name" value="Znf_RING/FYVE/PHD"/>
</dbReference>
<accession>A0A1E4TM25</accession>
<evidence type="ECO:0000256" key="4">
    <source>
        <dbReference type="PROSITE-ProRule" id="PRU00175"/>
    </source>
</evidence>
<dbReference type="PROSITE" id="PS00518">
    <property type="entry name" value="ZF_RING_1"/>
    <property type="match status" value="1"/>
</dbReference>
<evidence type="ECO:0000256" key="3">
    <source>
        <dbReference type="ARBA" id="ARBA00022833"/>
    </source>
</evidence>
<dbReference type="InterPro" id="IPR039577">
    <property type="entry name" value="Rad18"/>
</dbReference>
<dbReference type="EMBL" id="KV453841">
    <property type="protein sequence ID" value="ODV92815.1"/>
    <property type="molecule type" value="Genomic_DNA"/>
</dbReference>
<feature type="compositionally biased region" description="Acidic residues" evidence="5">
    <location>
        <begin position="327"/>
        <end position="349"/>
    </location>
</feature>
<reference evidence="8" key="1">
    <citation type="submission" date="2016-02" db="EMBL/GenBank/DDBJ databases">
        <title>Comparative genomics of biotechnologically important yeasts.</title>
        <authorList>
            <consortium name="DOE Joint Genome Institute"/>
            <person name="Riley R."/>
            <person name="Haridas S."/>
            <person name="Wolfe K.H."/>
            <person name="Lopes M.R."/>
            <person name="Hittinger C.T."/>
            <person name="Goker M."/>
            <person name="Salamov A."/>
            <person name="Wisecaver J."/>
            <person name="Long T.M."/>
            <person name="Aerts A.L."/>
            <person name="Barry K."/>
            <person name="Choi C."/>
            <person name="Clum A."/>
            <person name="Coughlan A.Y."/>
            <person name="Deshpande S."/>
            <person name="Douglass A.P."/>
            <person name="Hanson S.J."/>
            <person name="Klenk H.-P."/>
            <person name="Labutti K."/>
            <person name="Lapidus A."/>
            <person name="Lindquist E."/>
            <person name="Lipzen A."/>
            <person name="Meier-Kolthoff J.P."/>
            <person name="Ohm R.A."/>
            <person name="Otillar R.P."/>
            <person name="Pangilinan J."/>
            <person name="Peng Y."/>
            <person name="Rokas A."/>
            <person name="Rosa C.A."/>
            <person name="Scheuner C."/>
            <person name="Sibirny A.A."/>
            <person name="Slot J.C."/>
            <person name="Stielow J.B."/>
            <person name="Sun H."/>
            <person name="Kurtzman C.P."/>
            <person name="Blackwell M."/>
            <person name="Jeffries T.W."/>
            <person name="Grigoriev I.V."/>
        </authorList>
    </citation>
    <scope>NUCLEOTIDE SEQUENCE [LARGE SCALE GENOMIC DNA]</scope>
    <source>
        <strain evidence="8">NRRL Y-17796</strain>
    </source>
</reference>
<keyword evidence="1" id="KW-0479">Metal-binding</keyword>
<dbReference type="PANTHER" id="PTHR14134">
    <property type="entry name" value="E3 UBIQUITIN-PROTEIN LIGASE RAD18"/>
    <property type="match status" value="1"/>
</dbReference>
<evidence type="ECO:0000256" key="2">
    <source>
        <dbReference type="ARBA" id="ARBA00022771"/>
    </source>
</evidence>
<feature type="compositionally biased region" description="Basic and acidic residues" evidence="5">
    <location>
        <begin position="292"/>
        <end position="305"/>
    </location>
</feature>
<evidence type="ECO:0000259" key="6">
    <source>
        <dbReference type="PROSITE" id="PS50089"/>
    </source>
</evidence>
<feature type="domain" description="RING-type" evidence="6">
    <location>
        <begin position="19"/>
        <end position="57"/>
    </location>
</feature>
<dbReference type="GO" id="GO:0061630">
    <property type="term" value="F:ubiquitin protein ligase activity"/>
    <property type="evidence" value="ECO:0007669"/>
    <property type="project" value="InterPro"/>
</dbReference>
<dbReference type="GO" id="GO:0008270">
    <property type="term" value="F:zinc ion binding"/>
    <property type="evidence" value="ECO:0007669"/>
    <property type="project" value="UniProtKB-KW"/>
</dbReference>
<dbReference type="GO" id="GO:0003697">
    <property type="term" value="F:single-stranded DNA binding"/>
    <property type="evidence" value="ECO:0007669"/>
    <property type="project" value="InterPro"/>
</dbReference>
<feature type="compositionally biased region" description="Acidic residues" evidence="5">
    <location>
        <begin position="366"/>
        <end position="375"/>
    </location>
</feature>
<dbReference type="SMART" id="SM00184">
    <property type="entry name" value="RING"/>
    <property type="match status" value="1"/>
</dbReference>
<protein>
    <recommendedName>
        <fullName evidence="6">RING-type domain-containing protein</fullName>
    </recommendedName>
</protein>
<feature type="region of interest" description="Disordered" evidence="5">
    <location>
        <begin position="196"/>
        <end position="427"/>
    </location>
</feature>
<dbReference type="GO" id="GO:0006301">
    <property type="term" value="P:DNA damage tolerance"/>
    <property type="evidence" value="ECO:0007669"/>
    <property type="project" value="InterPro"/>
</dbReference>
<dbReference type="Pfam" id="PF13923">
    <property type="entry name" value="zf-C3HC4_2"/>
    <property type="match status" value="1"/>
</dbReference>
<organism evidence="7 8">
    <name type="scientific">Tortispora caseinolytica NRRL Y-17796</name>
    <dbReference type="NCBI Taxonomy" id="767744"/>
    <lineage>
        <taxon>Eukaryota</taxon>
        <taxon>Fungi</taxon>
        <taxon>Dikarya</taxon>
        <taxon>Ascomycota</taxon>
        <taxon>Saccharomycotina</taxon>
        <taxon>Trigonopsidomycetes</taxon>
        <taxon>Trigonopsidales</taxon>
        <taxon>Trigonopsidaceae</taxon>
        <taxon>Tortispora</taxon>
    </lineage>
</organism>
<keyword evidence="3" id="KW-0862">Zinc</keyword>
<sequence length="427" mass="48529">MAIALGYAELKDLTSSCVCSICSEIMCTPVITECGHSYCYECLLSWFETSSSCPHCRTDLKQKPIRNIALQELITKIYNIVNQETEIALFEDYWSRHYRAEKHLSKTLQDGGMFPNFVPASSGFYDADDDVRRCIACGWEIYGENSSCTHCGRHYDPNDDYDYDDEDDEDEDELDQEEQEAYLLRMGEIIEEHLGPASDGLLPFPSDEEYERDSFVASDNESLDDYSSTSSVGVSHRQRPGYISSSSENSESSVRVTTHSRRAIVYSDEDDESESSNSDSEMNAGLSVSTDNHSDAALSEHEMRVKMARRLSIEESSDDSASIHDKDEEEEEDDDDEDDDDYKEEEEHSQDEYLPYQLAHQHYNSDDDDSEDDSSDNTSIHNSNNSRGGAPVDDCEYHSNDEPSQEEGPSESDVSNSDFYLKRRRFL</sequence>
<dbReference type="Gene3D" id="3.30.40.10">
    <property type="entry name" value="Zinc/RING finger domain, C3HC4 (zinc finger)"/>
    <property type="match status" value="1"/>
</dbReference>
<evidence type="ECO:0000313" key="7">
    <source>
        <dbReference type="EMBL" id="ODV92815.1"/>
    </source>
</evidence>
<evidence type="ECO:0000256" key="5">
    <source>
        <dbReference type="SAM" id="MobiDB-lite"/>
    </source>
</evidence>
<keyword evidence="2 4" id="KW-0863">Zinc-finger</keyword>
<dbReference type="InterPro" id="IPR001841">
    <property type="entry name" value="Znf_RING"/>
</dbReference>
<feature type="compositionally biased region" description="Low complexity" evidence="5">
    <location>
        <begin position="244"/>
        <end position="253"/>
    </location>
</feature>
<dbReference type="SUPFAM" id="SSF57850">
    <property type="entry name" value="RING/U-box"/>
    <property type="match status" value="1"/>
</dbReference>
<dbReference type="PANTHER" id="PTHR14134:SF3">
    <property type="entry name" value="RING-CH-TYPE DOMAIN-CONTAINING PROTEIN"/>
    <property type="match status" value="1"/>
</dbReference>